<keyword evidence="6 7" id="KW-0472">Membrane</keyword>
<evidence type="ECO:0000256" key="6">
    <source>
        <dbReference type="ARBA" id="ARBA00023136"/>
    </source>
</evidence>
<dbReference type="GO" id="GO:0055085">
    <property type="term" value="P:transmembrane transport"/>
    <property type="evidence" value="ECO:0007669"/>
    <property type="project" value="InterPro"/>
</dbReference>
<dbReference type="PANTHER" id="PTHR43005:SF1">
    <property type="entry name" value="SPERMIDINE_PUTRESCINE TRANSPORT SYSTEM PERMEASE PROTEIN"/>
    <property type="match status" value="1"/>
</dbReference>
<dbReference type="CDD" id="cd06261">
    <property type="entry name" value="TM_PBP2"/>
    <property type="match status" value="1"/>
</dbReference>
<evidence type="ECO:0000256" key="7">
    <source>
        <dbReference type="RuleBase" id="RU363032"/>
    </source>
</evidence>
<evidence type="ECO:0000256" key="4">
    <source>
        <dbReference type="ARBA" id="ARBA00022692"/>
    </source>
</evidence>
<dbReference type="InterPro" id="IPR000515">
    <property type="entry name" value="MetI-like"/>
</dbReference>
<keyword evidence="4 7" id="KW-0812">Transmembrane</keyword>
<feature type="transmembrane region" description="Helical" evidence="7">
    <location>
        <begin position="12"/>
        <end position="32"/>
    </location>
</feature>
<dbReference type="PROSITE" id="PS50928">
    <property type="entry name" value="ABC_TM1"/>
    <property type="match status" value="1"/>
</dbReference>
<dbReference type="InterPro" id="IPR035906">
    <property type="entry name" value="MetI-like_sf"/>
</dbReference>
<dbReference type="EMBL" id="JARGEQ010000047">
    <property type="protein sequence ID" value="MDF1585828.1"/>
    <property type="molecule type" value="Genomic_DNA"/>
</dbReference>
<keyword evidence="2 7" id="KW-0813">Transport</keyword>
<feature type="transmembrane region" description="Helical" evidence="7">
    <location>
        <begin position="215"/>
        <end position="237"/>
    </location>
</feature>
<proteinExistence type="inferred from homology"/>
<dbReference type="Pfam" id="PF00528">
    <property type="entry name" value="BPD_transp_1"/>
    <property type="match status" value="1"/>
</dbReference>
<dbReference type="Gene3D" id="1.10.3720.10">
    <property type="entry name" value="MetI-like"/>
    <property type="match status" value="1"/>
</dbReference>
<evidence type="ECO:0000256" key="2">
    <source>
        <dbReference type="ARBA" id="ARBA00022448"/>
    </source>
</evidence>
<evidence type="ECO:0000256" key="1">
    <source>
        <dbReference type="ARBA" id="ARBA00004651"/>
    </source>
</evidence>
<evidence type="ECO:0000256" key="3">
    <source>
        <dbReference type="ARBA" id="ARBA00022475"/>
    </source>
</evidence>
<keyword evidence="10" id="KW-1185">Reference proteome</keyword>
<sequence>MRNPARRHQALALAMILPSVLLALWIIGYPILDVTRTSLHAVTRFGQLRGFVGLENFSALLDDPVFLASLWRTLVWTVCVVGGTLLISVPLALMLNDDFAGRGLARVIIMLPWAISLTMNAIVWRWTLNGQYGMLNATLFELGVLDGPVEWLASAGTAFPIEIGIGILVSIPFTVTILLGGLSSLPGDIYEAARLDGAGGWQRFRHLTLPLLRPFVNIAIVLNIIYVFNSFPIIWVLTQGDPANSTDILVTYLYKLAFRYGKLDAAAAMSLVMFLVLLAFTIFYAWLLARSREAEA</sequence>
<keyword evidence="5 7" id="KW-1133">Transmembrane helix</keyword>
<protein>
    <submittedName>
        <fullName evidence="9">Sugar ABC transporter permease</fullName>
    </submittedName>
</protein>
<gene>
    <name evidence="9" type="ORF">PZ740_05455</name>
</gene>
<dbReference type="PANTHER" id="PTHR43005">
    <property type="entry name" value="BLR7065 PROTEIN"/>
    <property type="match status" value="1"/>
</dbReference>
<evidence type="ECO:0000313" key="9">
    <source>
        <dbReference type="EMBL" id="MDF1585828.1"/>
    </source>
</evidence>
<feature type="domain" description="ABC transmembrane type-1" evidence="8">
    <location>
        <begin position="70"/>
        <end position="284"/>
    </location>
</feature>
<evidence type="ECO:0000313" key="10">
    <source>
        <dbReference type="Proteomes" id="UP001301140"/>
    </source>
</evidence>
<comment type="caution">
    <text evidence="9">The sequence shown here is derived from an EMBL/GenBank/DDBJ whole genome shotgun (WGS) entry which is preliminary data.</text>
</comment>
<name>A0AAP3UY96_9PROT</name>
<feature type="transmembrane region" description="Helical" evidence="7">
    <location>
        <begin position="107"/>
        <end position="126"/>
    </location>
</feature>
<feature type="transmembrane region" description="Helical" evidence="7">
    <location>
        <begin position="265"/>
        <end position="289"/>
    </location>
</feature>
<organism evidence="9 10">
    <name type="scientific">Marinimicrococcus flavescens</name>
    <dbReference type="NCBI Taxonomy" id="3031815"/>
    <lineage>
        <taxon>Bacteria</taxon>
        <taxon>Pseudomonadati</taxon>
        <taxon>Pseudomonadota</taxon>
        <taxon>Alphaproteobacteria</taxon>
        <taxon>Geminicoccales</taxon>
        <taxon>Geminicoccaceae</taxon>
        <taxon>Marinimicrococcus</taxon>
    </lineage>
</organism>
<feature type="transmembrane region" description="Helical" evidence="7">
    <location>
        <begin position="163"/>
        <end position="185"/>
    </location>
</feature>
<reference evidence="9 10" key="1">
    <citation type="submission" date="2023-03" db="EMBL/GenBank/DDBJ databases">
        <title>YIM 152171 draft genome.</title>
        <authorList>
            <person name="Yang Z."/>
        </authorList>
    </citation>
    <scope>NUCLEOTIDE SEQUENCE [LARGE SCALE GENOMIC DNA]</scope>
    <source>
        <strain evidence="9 10">YIM 152171</strain>
    </source>
</reference>
<comment type="subcellular location">
    <subcellularLocation>
        <location evidence="1 7">Cell membrane</location>
        <topology evidence="1 7">Multi-pass membrane protein</topology>
    </subcellularLocation>
</comment>
<evidence type="ECO:0000256" key="5">
    <source>
        <dbReference type="ARBA" id="ARBA00022989"/>
    </source>
</evidence>
<dbReference type="AlphaFoldDB" id="A0AAP3UY96"/>
<accession>A0AAP3UY96</accession>
<comment type="similarity">
    <text evidence="7">Belongs to the binding-protein-dependent transport system permease family.</text>
</comment>
<dbReference type="SUPFAM" id="SSF161098">
    <property type="entry name" value="MetI-like"/>
    <property type="match status" value="1"/>
</dbReference>
<dbReference type="Proteomes" id="UP001301140">
    <property type="component" value="Unassembled WGS sequence"/>
</dbReference>
<feature type="transmembrane region" description="Helical" evidence="7">
    <location>
        <begin position="74"/>
        <end position="95"/>
    </location>
</feature>
<evidence type="ECO:0000259" key="8">
    <source>
        <dbReference type="PROSITE" id="PS50928"/>
    </source>
</evidence>
<keyword evidence="3" id="KW-1003">Cell membrane</keyword>
<dbReference type="GO" id="GO:0005886">
    <property type="term" value="C:plasma membrane"/>
    <property type="evidence" value="ECO:0007669"/>
    <property type="project" value="UniProtKB-SubCell"/>
</dbReference>